<protein>
    <submittedName>
        <fullName evidence="2">Uncharacterized protein</fullName>
    </submittedName>
</protein>
<dbReference type="EMBL" id="VNHU01000002">
    <property type="protein sequence ID" value="TYP76073.1"/>
    <property type="molecule type" value="Genomic_DNA"/>
</dbReference>
<comment type="caution">
    <text evidence="2">The sequence shown here is derived from an EMBL/GenBank/DDBJ whole genome shotgun (WGS) entry which is preliminary data.</text>
</comment>
<dbReference type="AlphaFoldDB" id="A0A5S5CDJ7"/>
<reference evidence="2 3" key="1">
    <citation type="submission" date="2019-07" db="EMBL/GenBank/DDBJ databases">
        <title>Genomic Encyclopedia of Archaeal and Bacterial Type Strains, Phase II (KMG-II): from individual species to whole genera.</title>
        <authorList>
            <person name="Goeker M."/>
        </authorList>
    </citation>
    <scope>NUCLEOTIDE SEQUENCE [LARGE SCALE GENOMIC DNA]</scope>
    <source>
        <strain evidence="2 3">DSM 17527</strain>
    </source>
</reference>
<keyword evidence="1" id="KW-0812">Transmembrane</keyword>
<accession>A0A5S5CDJ7</accession>
<evidence type="ECO:0000256" key="1">
    <source>
        <dbReference type="SAM" id="Phobius"/>
    </source>
</evidence>
<organism evidence="2 3">
    <name type="scientific">Aquimarina intermedia</name>
    <dbReference type="NCBI Taxonomy" id="350814"/>
    <lineage>
        <taxon>Bacteria</taxon>
        <taxon>Pseudomonadati</taxon>
        <taxon>Bacteroidota</taxon>
        <taxon>Flavobacteriia</taxon>
        <taxon>Flavobacteriales</taxon>
        <taxon>Flavobacteriaceae</taxon>
        <taxon>Aquimarina</taxon>
    </lineage>
</organism>
<proteinExistence type="predicted"/>
<evidence type="ECO:0000313" key="3">
    <source>
        <dbReference type="Proteomes" id="UP000324376"/>
    </source>
</evidence>
<keyword evidence="1" id="KW-1133">Transmembrane helix</keyword>
<feature type="transmembrane region" description="Helical" evidence="1">
    <location>
        <begin position="130"/>
        <end position="151"/>
    </location>
</feature>
<dbReference type="Proteomes" id="UP000324376">
    <property type="component" value="Unassembled WGS sequence"/>
</dbReference>
<keyword evidence="1" id="KW-0472">Membrane</keyword>
<sequence length="157" mass="16450">MKISKILSYAVLAIGAVGIILWFLMNSTIDSLMNDNGVSEARELPLDVSGAAVNPLYSLTLVIFVIAIIATLITVLTALAKNPAGLKNTAIGIVAFVVIIGIGFVLAEGIETPLKDGEVLSENGSRWVGTGLYAFYFLAVIAVGLMVISGLKKLIGK</sequence>
<evidence type="ECO:0000313" key="2">
    <source>
        <dbReference type="EMBL" id="TYP76073.1"/>
    </source>
</evidence>
<keyword evidence="3" id="KW-1185">Reference proteome</keyword>
<name>A0A5S5CDJ7_9FLAO</name>
<feature type="transmembrane region" description="Helical" evidence="1">
    <location>
        <begin position="56"/>
        <end position="79"/>
    </location>
</feature>
<dbReference type="OrthoDB" id="1446429at2"/>
<gene>
    <name evidence="2" type="ORF">BD809_102287</name>
</gene>
<feature type="transmembrane region" description="Helical" evidence="1">
    <location>
        <begin position="7"/>
        <end position="25"/>
    </location>
</feature>
<dbReference type="RefSeq" id="WP_148781675.1">
    <property type="nucleotide sequence ID" value="NZ_VNHU01000002.1"/>
</dbReference>
<feature type="transmembrane region" description="Helical" evidence="1">
    <location>
        <begin position="91"/>
        <end position="110"/>
    </location>
</feature>